<feature type="compositionally biased region" description="Low complexity" evidence="1">
    <location>
        <begin position="255"/>
        <end position="264"/>
    </location>
</feature>
<dbReference type="EnsemblPlants" id="ONIVA10G05580.1">
    <property type="protein sequence ID" value="ONIVA10G05580.1"/>
    <property type="gene ID" value="ONIVA10G05580"/>
</dbReference>
<protein>
    <submittedName>
        <fullName evidence="2">Uncharacterized protein</fullName>
    </submittedName>
</protein>
<sequence length="411" mass="43205">MASDEKSAARRPHPKLPPTMRPSGAESSAPPLLIRNRTRLLLPLPLPLRYRARPTPLPPSACSRPSPTTLLIFFIEPSSPRRPFSASPPSSGDDGLALIFSAPLIGPKPAPATCRMPSPPPGVSRLGRSTPRSGVAMASLVPVEVTPLDEVGGSEHGVPSRRAPLKSPRSTRSAHASGKGRGRAKGELEGNGGGEVEEVDAAPTKLPSGAREERKTDGDSGREVGMEAARRELAGRHVVAAAAAVVLPAVALPRGRPQRAAAPAVLPRSSAMASDEKPAARRPHPKPPTTMRPSGAESSVPPLLICSRARLLLPLPLRHRARPTPLPPSACSRSSPSTPQPRLHYFLSHHRCGLAFTALACPSPCVVVPHAAVAVLREPCHGLLQHHAPHLLRRALLAAPPFLCLAAVVGR</sequence>
<feature type="region of interest" description="Disordered" evidence="1">
    <location>
        <begin position="113"/>
        <end position="132"/>
    </location>
</feature>
<feature type="region of interest" description="Disordered" evidence="1">
    <location>
        <begin position="148"/>
        <end position="223"/>
    </location>
</feature>
<name>A0A0E0IQP1_ORYNI</name>
<evidence type="ECO:0000256" key="1">
    <source>
        <dbReference type="SAM" id="MobiDB-lite"/>
    </source>
</evidence>
<feature type="compositionally biased region" description="Basic and acidic residues" evidence="1">
    <location>
        <begin position="210"/>
        <end position="223"/>
    </location>
</feature>
<feature type="region of interest" description="Disordered" evidence="1">
    <location>
        <begin position="255"/>
        <end position="299"/>
    </location>
</feature>
<accession>A0A0E0IQP1</accession>
<reference evidence="2" key="2">
    <citation type="submission" date="2018-04" db="EMBL/GenBank/DDBJ databases">
        <title>OnivRS2 (Oryza nivara Reference Sequence Version 2).</title>
        <authorList>
            <person name="Zhang J."/>
            <person name="Kudrna D."/>
            <person name="Lee S."/>
            <person name="Talag J."/>
            <person name="Rajasekar S."/>
            <person name="Welchert J."/>
            <person name="Hsing Y.-I."/>
            <person name="Wing R.A."/>
        </authorList>
    </citation>
    <scope>NUCLEOTIDE SEQUENCE [LARGE SCALE GENOMIC DNA]</scope>
</reference>
<organism evidence="2">
    <name type="scientific">Oryza nivara</name>
    <name type="common">Indian wild rice</name>
    <name type="synonym">Oryza sativa f. spontanea</name>
    <dbReference type="NCBI Taxonomy" id="4536"/>
    <lineage>
        <taxon>Eukaryota</taxon>
        <taxon>Viridiplantae</taxon>
        <taxon>Streptophyta</taxon>
        <taxon>Embryophyta</taxon>
        <taxon>Tracheophyta</taxon>
        <taxon>Spermatophyta</taxon>
        <taxon>Magnoliopsida</taxon>
        <taxon>Liliopsida</taxon>
        <taxon>Poales</taxon>
        <taxon>Poaceae</taxon>
        <taxon>BOP clade</taxon>
        <taxon>Oryzoideae</taxon>
        <taxon>Oryzeae</taxon>
        <taxon>Oryzinae</taxon>
        <taxon>Oryza</taxon>
    </lineage>
</organism>
<proteinExistence type="predicted"/>
<evidence type="ECO:0000313" key="2">
    <source>
        <dbReference type="EnsemblPlants" id="ONIVA10G05580.1"/>
    </source>
</evidence>
<dbReference type="Proteomes" id="UP000006591">
    <property type="component" value="Chromosome 10"/>
</dbReference>
<evidence type="ECO:0000313" key="3">
    <source>
        <dbReference type="Proteomes" id="UP000006591"/>
    </source>
</evidence>
<feature type="region of interest" description="Disordered" evidence="1">
    <location>
        <begin position="1"/>
        <end position="36"/>
    </location>
</feature>
<dbReference type="HOGENOM" id="CLU_669726_0_0_1"/>
<dbReference type="AlphaFoldDB" id="A0A0E0IQP1"/>
<dbReference type="STRING" id="4536.A0A0E0IQP1"/>
<dbReference type="Gramene" id="ONIVA10G05580.1">
    <property type="protein sequence ID" value="ONIVA10G05580.1"/>
    <property type="gene ID" value="ONIVA10G05580"/>
</dbReference>
<reference evidence="2" key="1">
    <citation type="submission" date="2015-04" db="UniProtKB">
        <authorList>
            <consortium name="EnsemblPlants"/>
        </authorList>
    </citation>
    <scope>IDENTIFICATION</scope>
    <source>
        <strain evidence="2">SL10</strain>
    </source>
</reference>
<keyword evidence="3" id="KW-1185">Reference proteome</keyword>